<dbReference type="Gene3D" id="3.40.50.1820">
    <property type="entry name" value="alpha/beta hydrolase"/>
    <property type="match status" value="1"/>
</dbReference>
<evidence type="ECO:0000259" key="1">
    <source>
        <dbReference type="Pfam" id="PF00561"/>
    </source>
</evidence>
<gene>
    <name evidence="2" type="ORF">MNBD_GAMMA11-912</name>
</gene>
<dbReference type="SUPFAM" id="SSF53474">
    <property type="entry name" value="alpha/beta-Hydrolases"/>
    <property type="match status" value="1"/>
</dbReference>
<proteinExistence type="predicted"/>
<dbReference type="InterPro" id="IPR000073">
    <property type="entry name" value="AB_hydrolase_1"/>
</dbReference>
<dbReference type="PANTHER" id="PTHR12277:SF81">
    <property type="entry name" value="PROTEIN ABHD13"/>
    <property type="match status" value="1"/>
</dbReference>
<protein>
    <recommendedName>
        <fullName evidence="1">AB hydrolase-1 domain-containing protein</fullName>
    </recommendedName>
</protein>
<dbReference type="AlphaFoldDB" id="A0A3B0Y2I0"/>
<dbReference type="PANTHER" id="PTHR12277">
    <property type="entry name" value="ALPHA/BETA HYDROLASE DOMAIN-CONTAINING PROTEIN"/>
    <property type="match status" value="1"/>
</dbReference>
<dbReference type="EMBL" id="UOFG01000178">
    <property type="protein sequence ID" value="VAW62654.1"/>
    <property type="molecule type" value="Genomic_DNA"/>
</dbReference>
<dbReference type="Pfam" id="PF00561">
    <property type="entry name" value="Abhydrolase_1"/>
    <property type="match status" value="1"/>
</dbReference>
<sequence>MCVMLYVFQDKLIFFPPVPEADLYNSFKQNEISLVSQGKTIAGWKINRESDASKTIIYFGGNAEEVAYLNYEANALKVRQVIAFNHPGYGKSEGRPSQQSLYQNALDVYDYTLKEYKIKPGDIIVIGRSLGSSAAAYLAANREIAGLVLITPFDSIESIAAQRFKYFPIKLILKHSFYTIESIKRVDKRVLILAAEQDEMISDISLNKLGQALGDNSKMVKYSGVGHNTIQTHPAYYDELNRFFDKE</sequence>
<name>A0A3B0Y2I0_9ZZZZ</name>
<organism evidence="2">
    <name type="scientific">hydrothermal vent metagenome</name>
    <dbReference type="NCBI Taxonomy" id="652676"/>
    <lineage>
        <taxon>unclassified sequences</taxon>
        <taxon>metagenomes</taxon>
        <taxon>ecological metagenomes</taxon>
    </lineage>
</organism>
<dbReference type="InterPro" id="IPR029058">
    <property type="entry name" value="AB_hydrolase_fold"/>
</dbReference>
<accession>A0A3B0Y2I0</accession>
<reference evidence="2" key="1">
    <citation type="submission" date="2018-06" db="EMBL/GenBank/DDBJ databases">
        <authorList>
            <person name="Zhirakovskaya E."/>
        </authorList>
    </citation>
    <scope>NUCLEOTIDE SEQUENCE</scope>
</reference>
<feature type="domain" description="AB hydrolase-1" evidence="1">
    <location>
        <begin position="72"/>
        <end position="163"/>
    </location>
</feature>
<evidence type="ECO:0000313" key="2">
    <source>
        <dbReference type="EMBL" id="VAW62654.1"/>
    </source>
</evidence>